<sequence>MDWSGLPEEILFSIATRMDHLSEYIRIGAVCKSWRSALLVRAPPLHLRFPFLLVYYGMWHDNAFYSPLERKLHHMKTPHRRRPKTRLGSSSSDGWVCKVHDNVNLHLHNPFSGAVVLLPPLICDDYFEYARKAVWSAEPTDPNCIIALLCNRVYYCRPGDARWKVLNTSLEFVPDAIFFNENLYMLQPWCGRIVAIDPHQGRDMTMATRPDGFLQGTDKLLHLVAGPSAPMLVVRHMKNEHETTWVEVFRVDGTLKKWVKTKSLDEGMLFLGMDNSIWFSSSNLKGCKGNSIYFMDHDTYFLVDHLRIFYLEEESFGVIGEIDTEILDSSYEWIVPTL</sequence>
<dbReference type="Gene3D" id="1.20.1280.50">
    <property type="match status" value="1"/>
</dbReference>
<dbReference type="Pfam" id="PF03478">
    <property type="entry name" value="Beta-prop_KIB1-4"/>
    <property type="match status" value="1"/>
</dbReference>
<dbReference type="AlphaFoldDB" id="A0AAV8ZX14"/>
<dbReference type="InterPro" id="IPR005174">
    <property type="entry name" value="KIB1-4_b-propeller"/>
</dbReference>
<feature type="domain" description="F-box" evidence="2">
    <location>
        <begin position="3"/>
        <end position="37"/>
    </location>
</feature>
<dbReference type="InterPro" id="IPR050942">
    <property type="entry name" value="F-box_BR-signaling"/>
</dbReference>
<dbReference type="SUPFAM" id="SSF81383">
    <property type="entry name" value="F-box domain"/>
    <property type="match status" value="1"/>
</dbReference>
<dbReference type="PANTHER" id="PTHR44259">
    <property type="entry name" value="OS07G0183000 PROTEIN-RELATED"/>
    <property type="match status" value="1"/>
</dbReference>
<comment type="caution">
    <text evidence="3">The sequence shown here is derived from an EMBL/GenBank/DDBJ whole genome shotgun (WGS) entry which is preliminary data.</text>
</comment>
<evidence type="ECO:0000259" key="2">
    <source>
        <dbReference type="Pfam" id="PF12937"/>
    </source>
</evidence>
<gene>
    <name evidence="3" type="ORF">QJS04_geneDACA024187</name>
</gene>
<evidence type="ECO:0008006" key="5">
    <source>
        <dbReference type="Google" id="ProtNLM"/>
    </source>
</evidence>
<keyword evidence="4" id="KW-1185">Reference proteome</keyword>
<organism evidence="3 4">
    <name type="scientific">Acorus gramineus</name>
    <name type="common">Dwarf sweet flag</name>
    <dbReference type="NCBI Taxonomy" id="55184"/>
    <lineage>
        <taxon>Eukaryota</taxon>
        <taxon>Viridiplantae</taxon>
        <taxon>Streptophyta</taxon>
        <taxon>Embryophyta</taxon>
        <taxon>Tracheophyta</taxon>
        <taxon>Spermatophyta</taxon>
        <taxon>Magnoliopsida</taxon>
        <taxon>Liliopsida</taxon>
        <taxon>Acoraceae</taxon>
        <taxon>Acorus</taxon>
    </lineage>
</organism>
<dbReference type="Pfam" id="PF12937">
    <property type="entry name" value="F-box-like"/>
    <property type="match status" value="1"/>
</dbReference>
<dbReference type="InterPro" id="IPR036047">
    <property type="entry name" value="F-box-like_dom_sf"/>
</dbReference>
<reference evidence="3" key="1">
    <citation type="journal article" date="2023" name="Nat. Commun.">
        <title>Diploid and tetraploid genomes of Acorus and the evolution of monocots.</title>
        <authorList>
            <person name="Ma L."/>
            <person name="Liu K.W."/>
            <person name="Li Z."/>
            <person name="Hsiao Y.Y."/>
            <person name="Qi Y."/>
            <person name="Fu T."/>
            <person name="Tang G.D."/>
            <person name="Zhang D."/>
            <person name="Sun W.H."/>
            <person name="Liu D.K."/>
            <person name="Li Y."/>
            <person name="Chen G.Z."/>
            <person name="Liu X.D."/>
            <person name="Liao X.Y."/>
            <person name="Jiang Y.T."/>
            <person name="Yu X."/>
            <person name="Hao Y."/>
            <person name="Huang J."/>
            <person name="Zhao X.W."/>
            <person name="Ke S."/>
            <person name="Chen Y.Y."/>
            <person name="Wu W.L."/>
            <person name="Hsu J.L."/>
            <person name="Lin Y.F."/>
            <person name="Huang M.D."/>
            <person name="Li C.Y."/>
            <person name="Huang L."/>
            <person name="Wang Z.W."/>
            <person name="Zhao X."/>
            <person name="Zhong W.Y."/>
            <person name="Peng D.H."/>
            <person name="Ahmad S."/>
            <person name="Lan S."/>
            <person name="Zhang J.S."/>
            <person name="Tsai W.C."/>
            <person name="Van de Peer Y."/>
            <person name="Liu Z.J."/>
        </authorList>
    </citation>
    <scope>NUCLEOTIDE SEQUENCE</scope>
    <source>
        <strain evidence="3">SCP</strain>
    </source>
</reference>
<evidence type="ECO:0000313" key="4">
    <source>
        <dbReference type="Proteomes" id="UP001179952"/>
    </source>
</evidence>
<proteinExistence type="predicted"/>
<evidence type="ECO:0000259" key="1">
    <source>
        <dbReference type="Pfam" id="PF03478"/>
    </source>
</evidence>
<protein>
    <recommendedName>
        <fullName evidence="5">F-box protein</fullName>
    </recommendedName>
</protein>
<feature type="domain" description="KIB1-4 beta-propeller" evidence="1">
    <location>
        <begin position="64"/>
        <end position="300"/>
    </location>
</feature>
<reference evidence="3" key="2">
    <citation type="submission" date="2023-06" db="EMBL/GenBank/DDBJ databases">
        <authorList>
            <person name="Ma L."/>
            <person name="Liu K.-W."/>
            <person name="Li Z."/>
            <person name="Hsiao Y.-Y."/>
            <person name="Qi Y."/>
            <person name="Fu T."/>
            <person name="Tang G."/>
            <person name="Zhang D."/>
            <person name="Sun W.-H."/>
            <person name="Liu D.-K."/>
            <person name="Li Y."/>
            <person name="Chen G.-Z."/>
            <person name="Liu X.-D."/>
            <person name="Liao X.-Y."/>
            <person name="Jiang Y.-T."/>
            <person name="Yu X."/>
            <person name="Hao Y."/>
            <person name="Huang J."/>
            <person name="Zhao X.-W."/>
            <person name="Ke S."/>
            <person name="Chen Y.-Y."/>
            <person name="Wu W.-L."/>
            <person name="Hsu J.-L."/>
            <person name="Lin Y.-F."/>
            <person name="Huang M.-D."/>
            <person name="Li C.-Y."/>
            <person name="Huang L."/>
            <person name="Wang Z.-W."/>
            <person name="Zhao X."/>
            <person name="Zhong W.-Y."/>
            <person name="Peng D.-H."/>
            <person name="Ahmad S."/>
            <person name="Lan S."/>
            <person name="Zhang J.-S."/>
            <person name="Tsai W.-C."/>
            <person name="Van De Peer Y."/>
            <person name="Liu Z.-J."/>
        </authorList>
    </citation>
    <scope>NUCLEOTIDE SEQUENCE</scope>
    <source>
        <strain evidence="3">SCP</strain>
        <tissue evidence="3">Leaves</tissue>
    </source>
</reference>
<evidence type="ECO:0000313" key="3">
    <source>
        <dbReference type="EMBL" id="KAK1256686.1"/>
    </source>
</evidence>
<accession>A0AAV8ZX14</accession>
<name>A0AAV8ZX14_ACOGR</name>
<dbReference type="EMBL" id="JAUJYN010000092">
    <property type="protein sequence ID" value="KAK1256686.1"/>
    <property type="molecule type" value="Genomic_DNA"/>
</dbReference>
<dbReference type="InterPro" id="IPR001810">
    <property type="entry name" value="F-box_dom"/>
</dbReference>
<dbReference type="Proteomes" id="UP001179952">
    <property type="component" value="Unassembled WGS sequence"/>
</dbReference>